<dbReference type="OMA" id="NFQMEPF"/>
<dbReference type="GeneID" id="28898976"/>
<dbReference type="FunFam" id="3.10.450.240:FF:000002">
    <property type="entry name" value="Mitochondrial import inner membrane translocase subunit TIM44"/>
    <property type="match status" value="1"/>
</dbReference>
<protein>
    <recommendedName>
        <fullName evidence="12 13">Mitochondrial import inner membrane translocase subunit TIM44</fullName>
    </recommendedName>
</protein>
<dbReference type="SMART" id="SM00978">
    <property type="entry name" value="Tim44"/>
    <property type="match status" value="1"/>
</dbReference>
<dbReference type="Pfam" id="PF04280">
    <property type="entry name" value="Tim44"/>
    <property type="match status" value="1"/>
</dbReference>
<keyword evidence="10 13" id="KW-0496">Mitochondrion</keyword>
<feature type="compositionally biased region" description="Basic and acidic residues" evidence="14">
    <location>
        <begin position="30"/>
        <end position="66"/>
    </location>
</feature>
<evidence type="ECO:0000256" key="2">
    <source>
        <dbReference type="ARBA" id="ARBA00009597"/>
    </source>
</evidence>
<dbReference type="STRING" id="1328760.A0A164Z8I2"/>
<dbReference type="Proteomes" id="UP000076632">
    <property type="component" value="Unassembled WGS sequence"/>
</dbReference>
<dbReference type="InterPro" id="IPR007379">
    <property type="entry name" value="Tim44-like_dom"/>
</dbReference>
<keyword evidence="6" id="KW-0067">ATP-binding</keyword>
<dbReference type="GO" id="GO:0030150">
    <property type="term" value="P:protein import into mitochondrial matrix"/>
    <property type="evidence" value="ECO:0007669"/>
    <property type="project" value="InterPro"/>
</dbReference>
<evidence type="ECO:0000256" key="13">
    <source>
        <dbReference type="PIRNR" id="PIRNR037871"/>
    </source>
</evidence>
<dbReference type="InterPro" id="IPR032710">
    <property type="entry name" value="NTF2-like_dom_sf"/>
</dbReference>
<evidence type="ECO:0000256" key="9">
    <source>
        <dbReference type="ARBA" id="ARBA00023010"/>
    </source>
</evidence>
<dbReference type="InterPro" id="IPR039544">
    <property type="entry name" value="Tim44-like"/>
</dbReference>
<evidence type="ECO:0000256" key="11">
    <source>
        <dbReference type="ARBA" id="ARBA00023136"/>
    </source>
</evidence>
<evidence type="ECO:0000256" key="3">
    <source>
        <dbReference type="ARBA" id="ARBA00022448"/>
    </source>
</evidence>
<dbReference type="PANTHER" id="PTHR10721:SF1">
    <property type="entry name" value="MITOCHONDRIAL IMPORT INNER MEMBRANE TRANSLOCASE SUBUNIT TIM44"/>
    <property type="match status" value="1"/>
</dbReference>
<reference evidence="16 17" key="1">
    <citation type="journal article" date="2016" name="Fungal Biol.">
        <title>The genome of Xylona heveae provides a window into fungal endophytism.</title>
        <authorList>
            <person name="Gazis R."/>
            <person name="Kuo A."/>
            <person name="Riley R."/>
            <person name="LaButti K."/>
            <person name="Lipzen A."/>
            <person name="Lin J."/>
            <person name="Amirebrahimi M."/>
            <person name="Hesse C.N."/>
            <person name="Spatafora J.W."/>
            <person name="Henrissat B."/>
            <person name="Hainaut M."/>
            <person name="Grigoriev I.V."/>
            <person name="Hibbett D.S."/>
        </authorList>
    </citation>
    <scope>NUCLEOTIDE SEQUENCE [LARGE SCALE GENOMIC DNA]</scope>
    <source>
        <strain evidence="16 17">TC161</strain>
    </source>
</reference>
<dbReference type="Gene3D" id="3.10.450.240">
    <property type="match status" value="1"/>
</dbReference>
<feature type="region of interest" description="Disordered" evidence="14">
    <location>
        <begin position="220"/>
        <end position="243"/>
    </location>
</feature>
<keyword evidence="3 13" id="KW-0813">Transport</keyword>
<evidence type="ECO:0000256" key="14">
    <source>
        <dbReference type="SAM" id="MobiDB-lite"/>
    </source>
</evidence>
<evidence type="ECO:0000256" key="4">
    <source>
        <dbReference type="ARBA" id="ARBA00022741"/>
    </source>
</evidence>
<evidence type="ECO:0000256" key="10">
    <source>
        <dbReference type="ARBA" id="ARBA00023128"/>
    </source>
</evidence>
<evidence type="ECO:0000313" key="17">
    <source>
        <dbReference type="Proteomes" id="UP000076632"/>
    </source>
</evidence>
<feature type="region of interest" description="Disordered" evidence="14">
    <location>
        <begin position="1"/>
        <end position="82"/>
    </location>
</feature>
<keyword evidence="8" id="KW-0809">Transit peptide</keyword>
<keyword evidence="17" id="KW-1185">Reference proteome</keyword>
<sequence>MVDERRSSLLILTKRFPLKAQEQQKQNPKSAEEEQTKSESDAEKQSGEKEEEPKKEESKKEKKEDPPPPPPHGDKTPWQVFTDTLKTEFKASKEWNESTKALASSAHQFTENENIKRARAAYTAASDAASTRTSSALRNAGKAVGQGAAWTWDTSVLRGVRAGVNATGRGIEKATRPVRETDAYKKAVGGVKDVIDDGSSSRYGGWVEKEERRKQRELRELEDMKAGRHRRAEKMEEDPNAGTNVTLHKDAAWREAWRDFRDSSRVMQSLFTMKETYNESENPLISTARSISDRVAGFFAENETAMVIKKFREMDPSFQLEPFLREMREYILPEVLDAYVKGDTETLKLWLSAAQYQVYATLAQQYTTAGLKSDGRILDIRHVDILSARMLEPGDIPVFVVTCRTQEVHVYRNTKSNDLAAGMEDKVQLVTYAIGVTRIPEDVNNPETRGWRLIELQKSGRDYI</sequence>
<organism evidence="16 17">
    <name type="scientific">Xylona heveae (strain CBS 132557 / TC161)</name>
    <dbReference type="NCBI Taxonomy" id="1328760"/>
    <lineage>
        <taxon>Eukaryota</taxon>
        <taxon>Fungi</taxon>
        <taxon>Dikarya</taxon>
        <taxon>Ascomycota</taxon>
        <taxon>Pezizomycotina</taxon>
        <taxon>Xylonomycetes</taxon>
        <taxon>Xylonales</taxon>
        <taxon>Xylonaceae</taxon>
        <taxon>Xylona</taxon>
    </lineage>
</organism>
<name>A0A164Z8I2_XYLHT</name>
<dbReference type="InterPro" id="IPR017303">
    <property type="entry name" value="Tim44"/>
</dbReference>
<comment type="similarity">
    <text evidence="2 13">Belongs to the Tim44 family.</text>
</comment>
<dbReference type="GO" id="GO:0051087">
    <property type="term" value="F:protein-folding chaperone binding"/>
    <property type="evidence" value="ECO:0007669"/>
    <property type="project" value="InterPro"/>
</dbReference>
<comment type="subcellular location">
    <subcellularLocation>
        <location evidence="1">Mitochondrion inner membrane</location>
        <topology evidence="1">Peripheral membrane protein</topology>
    </subcellularLocation>
</comment>
<dbReference type="RefSeq" id="XP_018184372.1">
    <property type="nucleotide sequence ID" value="XM_018333839.1"/>
</dbReference>
<keyword evidence="11 13" id="KW-0472">Membrane</keyword>
<dbReference type="GO" id="GO:0005743">
    <property type="term" value="C:mitochondrial inner membrane"/>
    <property type="evidence" value="ECO:0007669"/>
    <property type="project" value="UniProtKB-SubCell"/>
</dbReference>
<keyword evidence="4" id="KW-0547">Nucleotide-binding</keyword>
<dbReference type="PIRSF" id="PIRSF037871">
    <property type="entry name" value="TIM44"/>
    <property type="match status" value="1"/>
</dbReference>
<keyword evidence="7 13" id="KW-0653">Protein transport</keyword>
<dbReference type="EMBL" id="KV407469">
    <property type="protein sequence ID" value="KZF18817.1"/>
    <property type="molecule type" value="Genomic_DNA"/>
</dbReference>
<evidence type="ECO:0000256" key="7">
    <source>
        <dbReference type="ARBA" id="ARBA00022927"/>
    </source>
</evidence>
<dbReference type="FunCoup" id="A0A164Z8I2">
    <property type="interactions" value="984"/>
</dbReference>
<dbReference type="AlphaFoldDB" id="A0A164Z8I2"/>
<keyword evidence="9 13" id="KW-0811">Translocation</keyword>
<evidence type="ECO:0000256" key="8">
    <source>
        <dbReference type="ARBA" id="ARBA00022946"/>
    </source>
</evidence>
<proteinExistence type="inferred from homology"/>
<evidence type="ECO:0000259" key="15">
    <source>
        <dbReference type="SMART" id="SM00978"/>
    </source>
</evidence>
<gene>
    <name evidence="16" type="ORF">L228DRAFT_254595</name>
</gene>
<dbReference type="PANTHER" id="PTHR10721">
    <property type="entry name" value="MITOCHONDRIAL IMPORT INNER MEMBRANE TRANSLOCASE SUBUNIT TIM44"/>
    <property type="match status" value="1"/>
</dbReference>
<evidence type="ECO:0000256" key="6">
    <source>
        <dbReference type="ARBA" id="ARBA00022840"/>
    </source>
</evidence>
<evidence type="ECO:0000313" key="16">
    <source>
        <dbReference type="EMBL" id="KZF18817.1"/>
    </source>
</evidence>
<keyword evidence="5 13" id="KW-0999">Mitochondrion inner membrane</keyword>
<evidence type="ECO:0000256" key="1">
    <source>
        <dbReference type="ARBA" id="ARBA00004637"/>
    </source>
</evidence>
<evidence type="ECO:0000256" key="12">
    <source>
        <dbReference type="ARBA" id="ARBA00074309"/>
    </source>
</evidence>
<accession>A0A164Z8I2</accession>
<dbReference type="SUPFAM" id="SSF54427">
    <property type="entry name" value="NTF2-like"/>
    <property type="match status" value="1"/>
</dbReference>
<dbReference type="InParanoid" id="A0A164Z8I2"/>
<dbReference type="GO" id="GO:0005524">
    <property type="term" value="F:ATP binding"/>
    <property type="evidence" value="ECO:0007669"/>
    <property type="project" value="UniProtKB-KW"/>
</dbReference>
<comment type="function">
    <text evidence="13">Essential component of the PAM complex, a complex required for the translocation of transit peptide-containing proteins from the inner membrane into the mitochondrial matrix in an ATP-dependent manner.</text>
</comment>
<evidence type="ECO:0000256" key="5">
    <source>
        <dbReference type="ARBA" id="ARBA00022792"/>
    </source>
</evidence>
<feature type="domain" description="Tim44-like" evidence="15">
    <location>
        <begin position="304"/>
        <end position="458"/>
    </location>
</feature>
<dbReference type="OrthoDB" id="10265990at2759"/>